<protein>
    <submittedName>
        <fullName evidence="1">Sulfate ABC transporter substrate-binding protein</fullName>
    </submittedName>
</protein>
<dbReference type="Proteomes" id="UP001364695">
    <property type="component" value="Unassembled WGS sequence"/>
</dbReference>
<keyword evidence="2" id="KW-1185">Reference proteome</keyword>
<comment type="caution">
    <text evidence="1">The sequence shown here is derived from an EMBL/GenBank/DDBJ whole genome shotgun (WGS) entry which is preliminary data.</text>
</comment>
<proteinExistence type="predicted"/>
<sequence length="340" mass="36813">MKKRTFLAAIPGAVAALALGPLATAAQAQSQTLLNASYDVAREFYKDYNAAFTAYWKKTTGKDVRIDQAHGGSSKQARAVSDGLPADVVTMNQATDIDFLASKNMVSADWRKAYPDNAAPTTSTSIFLVRTGNPKNIKDWNDLIRPDVKVVIVNPKLGGNGRATWLAAWGHIKKAGGSDAQAAEFVGKLLKNVAVMDAGGRAATGTFLQRNVGDVLITFESEVITIDQEFGEGKVDPVYPSSSLLVENPVAVVQPVVAKKGTQELAQAYLKFLWSPEAQQIAAKHWLRPRSAEVLKANASRFKPIKLFTVDEVFGSSAKAQETHFKDGGEFDRIYKSIQP</sequence>
<evidence type="ECO:0000313" key="2">
    <source>
        <dbReference type="Proteomes" id="UP001364695"/>
    </source>
</evidence>
<name>A0ACC6NYR3_9BURK</name>
<organism evidence="1 2">
    <name type="scientific">Amphibiibacter pelophylacis</name>
    <dbReference type="NCBI Taxonomy" id="1799477"/>
    <lineage>
        <taxon>Bacteria</taxon>
        <taxon>Pseudomonadati</taxon>
        <taxon>Pseudomonadota</taxon>
        <taxon>Betaproteobacteria</taxon>
        <taxon>Burkholderiales</taxon>
        <taxon>Sphaerotilaceae</taxon>
        <taxon>Amphibiibacter</taxon>
    </lineage>
</organism>
<accession>A0ACC6NYR3</accession>
<reference evidence="1" key="1">
    <citation type="submission" date="2023-10" db="EMBL/GenBank/DDBJ databases">
        <title>Amphibacter perezi, gen. nov., sp. nov. a novel taxa of the family Comamonadaceae, class Betaproteobacteria isolated from the skin microbiota of Pelophylax perezi from different populations.</title>
        <authorList>
            <person name="Costa S."/>
            <person name="Proenca D.N."/>
            <person name="Lopes I."/>
            <person name="Morais P.V."/>
        </authorList>
    </citation>
    <scope>NUCLEOTIDE SEQUENCE</scope>
    <source>
        <strain evidence="1">SL12-8</strain>
    </source>
</reference>
<dbReference type="EMBL" id="JAWDIE010000002">
    <property type="protein sequence ID" value="MEJ7137075.1"/>
    <property type="molecule type" value="Genomic_DNA"/>
</dbReference>
<evidence type="ECO:0000313" key="1">
    <source>
        <dbReference type="EMBL" id="MEJ7137075.1"/>
    </source>
</evidence>
<gene>
    <name evidence="1" type="ORF">RV045_01350</name>
</gene>